<gene>
    <name evidence="2" type="ORF">PZE19_00705</name>
</gene>
<dbReference type="Proteomes" id="UP001216907">
    <property type="component" value="Unassembled WGS sequence"/>
</dbReference>
<organism evidence="2 3">
    <name type="scientific">Paludisphaera mucosa</name>
    <dbReference type="NCBI Taxonomy" id="3030827"/>
    <lineage>
        <taxon>Bacteria</taxon>
        <taxon>Pseudomonadati</taxon>
        <taxon>Planctomycetota</taxon>
        <taxon>Planctomycetia</taxon>
        <taxon>Isosphaerales</taxon>
        <taxon>Isosphaeraceae</taxon>
        <taxon>Paludisphaera</taxon>
    </lineage>
</organism>
<evidence type="ECO:0000256" key="1">
    <source>
        <dbReference type="SAM" id="MobiDB-lite"/>
    </source>
</evidence>
<accession>A0ABT6F443</accession>
<feature type="region of interest" description="Disordered" evidence="1">
    <location>
        <begin position="1"/>
        <end position="65"/>
    </location>
</feature>
<evidence type="ECO:0000313" key="3">
    <source>
        <dbReference type="Proteomes" id="UP001216907"/>
    </source>
</evidence>
<dbReference type="EMBL" id="JARRAG010000001">
    <property type="protein sequence ID" value="MDG3002294.1"/>
    <property type="molecule type" value="Genomic_DNA"/>
</dbReference>
<dbReference type="RefSeq" id="WP_277858658.1">
    <property type="nucleotide sequence ID" value="NZ_JARRAG010000001.1"/>
</dbReference>
<proteinExistence type="predicted"/>
<feature type="compositionally biased region" description="Basic and acidic residues" evidence="1">
    <location>
        <begin position="33"/>
        <end position="45"/>
    </location>
</feature>
<comment type="caution">
    <text evidence="2">The sequence shown here is derived from an EMBL/GenBank/DDBJ whole genome shotgun (WGS) entry which is preliminary data.</text>
</comment>
<sequence>MYHPPGRAHAAPLATTTPAPAKAKPKDVSPPQEAEKSEWMNRRASEQASRAALARNSSGRRRYVDPTTCERDYSEAELEFMLAMDAYKQRSGRMFPTWSEVLEVIKSLGYEKPAEEGLID</sequence>
<reference evidence="2 3" key="1">
    <citation type="submission" date="2023-03" db="EMBL/GenBank/DDBJ databases">
        <title>Paludisphaera mucosa sp. nov. a novel planctomycete from northern fen.</title>
        <authorList>
            <person name="Ivanova A."/>
        </authorList>
    </citation>
    <scope>NUCLEOTIDE SEQUENCE [LARGE SCALE GENOMIC DNA]</scope>
    <source>
        <strain evidence="2 3">Pla2</strain>
    </source>
</reference>
<name>A0ABT6F443_9BACT</name>
<protein>
    <submittedName>
        <fullName evidence="2">Uncharacterized protein</fullName>
    </submittedName>
</protein>
<keyword evidence="3" id="KW-1185">Reference proteome</keyword>
<feature type="compositionally biased region" description="Low complexity" evidence="1">
    <location>
        <begin position="8"/>
        <end position="22"/>
    </location>
</feature>
<evidence type="ECO:0000313" key="2">
    <source>
        <dbReference type="EMBL" id="MDG3002294.1"/>
    </source>
</evidence>